<feature type="compositionally biased region" description="Basic and acidic residues" evidence="1">
    <location>
        <begin position="32"/>
        <end position="42"/>
    </location>
</feature>
<dbReference type="AlphaFoldDB" id="A0AAV5TV94"/>
<gene>
    <name evidence="2" type="ORF">PENTCL1PPCAC_20376</name>
</gene>
<evidence type="ECO:0000256" key="1">
    <source>
        <dbReference type="SAM" id="MobiDB-lite"/>
    </source>
</evidence>
<reference evidence="2" key="1">
    <citation type="submission" date="2023-10" db="EMBL/GenBank/DDBJ databases">
        <title>Genome assembly of Pristionchus species.</title>
        <authorList>
            <person name="Yoshida K."/>
            <person name="Sommer R.J."/>
        </authorList>
    </citation>
    <scope>NUCLEOTIDE SEQUENCE</scope>
    <source>
        <strain evidence="2">RS0144</strain>
    </source>
</reference>
<proteinExistence type="predicted"/>
<evidence type="ECO:0000313" key="3">
    <source>
        <dbReference type="Proteomes" id="UP001432027"/>
    </source>
</evidence>
<feature type="non-terminal residue" evidence="2">
    <location>
        <position position="215"/>
    </location>
</feature>
<accession>A0AAV5TV94</accession>
<feature type="non-terminal residue" evidence="2">
    <location>
        <position position="1"/>
    </location>
</feature>
<evidence type="ECO:0000313" key="2">
    <source>
        <dbReference type="EMBL" id="GMS98201.1"/>
    </source>
</evidence>
<sequence length="215" mass="23407">AGYTLIRNAGSAISELDLLEEEVKKSPAAPMHDADMAKEAKSKHSKAKIQKSKAALAKISELLDLEIGALEKKVTTKSTIVGGPRGGGLRAVFQSRGEEAPNFIDHGTLDPRYSKLAGAYVGAGSTTPVPANASEKKDKGADYVEYSDYAEYDEHGKLITMTHKPKTKEAQAKEVKARSTLYDEAVLDTDKATYDEYEEWIGDDKGSKEIINRRT</sequence>
<dbReference type="EMBL" id="BTSX01000005">
    <property type="protein sequence ID" value="GMS98201.1"/>
    <property type="molecule type" value="Genomic_DNA"/>
</dbReference>
<protein>
    <submittedName>
        <fullName evidence="2">Uncharacterized protein</fullName>
    </submittedName>
</protein>
<comment type="caution">
    <text evidence="2">The sequence shown here is derived from an EMBL/GenBank/DDBJ whole genome shotgun (WGS) entry which is preliminary data.</text>
</comment>
<feature type="region of interest" description="Disordered" evidence="1">
    <location>
        <begin position="26"/>
        <end position="47"/>
    </location>
</feature>
<name>A0AAV5TV94_9BILA</name>
<dbReference type="Proteomes" id="UP001432027">
    <property type="component" value="Unassembled WGS sequence"/>
</dbReference>
<organism evidence="2 3">
    <name type="scientific">Pristionchus entomophagus</name>
    <dbReference type="NCBI Taxonomy" id="358040"/>
    <lineage>
        <taxon>Eukaryota</taxon>
        <taxon>Metazoa</taxon>
        <taxon>Ecdysozoa</taxon>
        <taxon>Nematoda</taxon>
        <taxon>Chromadorea</taxon>
        <taxon>Rhabditida</taxon>
        <taxon>Rhabditina</taxon>
        <taxon>Diplogasteromorpha</taxon>
        <taxon>Diplogasteroidea</taxon>
        <taxon>Neodiplogasteridae</taxon>
        <taxon>Pristionchus</taxon>
    </lineage>
</organism>
<keyword evidence="3" id="KW-1185">Reference proteome</keyword>